<gene>
    <name evidence="2" type="ORF">LIER_43263</name>
</gene>
<proteinExistence type="predicted"/>
<evidence type="ECO:0000313" key="2">
    <source>
        <dbReference type="EMBL" id="GAA0154160.1"/>
    </source>
</evidence>
<evidence type="ECO:0008006" key="4">
    <source>
        <dbReference type="Google" id="ProtNLM"/>
    </source>
</evidence>
<organism evidence="2 3">
    <name type="scientific">Lithospermum erythrorhizon</name>
    <name type="common">Purple gromwell</name>
    <name type="synonym">Lithospermum officinale var. erythrorhizon</name>
    <dbReference type="NCBI Taxonomy" id="34254"/>
    <lineage>
        <taxon>Eukaryota</taxon>
        <taxon>Viridiplantae</taxon>
        <taxon>Streptophyta</taxon>
        <taxon>Embryophyta</taxon>
        <taxon>Tracheophyta</taxon>
        <taxon>Spermatophyta</taxon>
        <taxon>Magnoliopsida</taxon>
        <taxon>eudicotyledons</taxon>
        <taxon>Gunneridae</taxon>
        <taxon>Pentapetalae</taxon>
        <taxon>asterids</taxon>
        <taxon>lamiids</taxon>
        <taxon>Boraginales</taxon>
        <taxon>Boraginaceae</taxon>
        <taxon>Boraginoideae</taxon>
        <taxon>Lithospermeae</taxon>
        <taxon>Lithospermum</taxon>
    </lineage>
</organism>
<dbReference type="EMBL" id="BAABME010033834">
    <property type="protein sequence ID" value="GAA0154160.1"/>
    <property type="molecule type" value="Genomic_DNA"/>
</dbReference>
<feature type="compositionally biased region" description="Basic and acidic residues" evidence="1">
    <location>
        <begin position="18"/>
        <end position="31"/>
    </location>
</feature>
<evidence type="ECO:0000313" key="3">
    <source>
        <dbReference type="Proteomes" id="UP001454036"/>
    </source>
</evidence>
<accession>A0AAV3PUZ7</accession>
<dbReference type="PANTHER" id="PTHR31973">
    <property type="entry name" value="POLYPROTEIN, PUTATIVE-RELATED"/>
    <property type="match status" value="1"/>
</dbReference>
<dbReference type="PANTHER" id="PTHR31973:SF195">
    <property type="entry name" value="MUDR FAMILY TRANSPOSASE"/>
    <property type="match status" value="1"/>
</dbReference>
<comment type="caution">
    <text evidence="2">The sequence shown here is derived from an EMBL/GenBank/DDBJ whole genome shotgun (WGS) entry which is preliminary data.</text>
</comment>
<name>A0AAV3PUZ7_LITER</name>
<dbReference type="Proteomes" id="UP001454036">
    <property type="component" value="Unassembled WGS sequence"/>
</dbReference>
<evidence type="ECO:0000256" key="1">
    <source>
        <dbReference type="SAM" id="MobiDB-lite"/>
    </source>
</evidence>
<sequence>MVRLDDIKLTNPIDGLKVDDVLEEHDSNNEEKDNEEDGFGRRDPFDYDYDDKDDGGRSQGKKTVSSDAQSTNVYVMKDFKVGEIVKSKAELILRARVQSVKANREFKVSHSDPKRFTVACVDKNCKWRLRGTLSASHCGWVIHSYEKHHRCSINLRQKVKLGAATAETIAHMIKNDENDTIRMQEMLESKYGMKVIYWKAWKGRQIGNHIVRGTPESSFLGLPSYLWLLEQANL</sequence>
<feature type="region of interest" description="Disordered" evidence="1">
    <location>
        <begin position="18"/>
        <end position="67"/>
    </location>
</feature>
<reference evidence="2 3" key="1">
    <citation type="submission" date="2024-01" db="EMBL/GenBank/DDBJ databases">
        <title>The complete chloroplast genome sequence of Lithospermum erythrorhizon: insights into the phylogenetic relationship among Boraginaceae species and the maternal lineages of purple gromwells.</title>
        <authorList>
            <person name="Okada T."/>
            <person name="Watanabe K."/>
        </authorList>
    </citation>
    <scope>NUCLEOTIDE SEQUENCE [LARGE SCALE GENOMIC DNA]</scope>
</reference>
<protein>
    <recommendedName>
        <fullName evidence="4">Transposase MuDR plant domain-containing protein</fullName>
    </recommendedName>
</protein>
<keyword evidence="3" id="KW-1185">Reference proteome</keyword>
<dbReference type="AlphaFoldDB" id="A0AAV3PUZ7"/>